<keyword evidence="1" id="KW-1133">Transmembrane helix</keyword>
<evidence type="ECO:0000313" key="2">
    <source>
        <dbReference type="EMBL" id="MBJ2137932.1"/>
    </source>
</evidence>
<gene>
    <name evidence="2" type="ORF">JEU11_15835</name>
</gene>
<name>A0ABS0WHI3_9ALTE</name>
<dbReference type="Proteomes" id="UP000649232">
    <property type="component" value="Unassembled WGS sequence"/>
</dbReference>
<keyword evidence="1" id="KW-0812">Transmembrane</keyword>
<evidence type="ECO:0000256" key="1">
    <source>
        <dbReference type="SAM" id="Phobius"/>
    </source>
</evidence>
<comment type="caution">
    <text evidence="2">The sequence shown here is derived from an EMBL/GenBank/DDBJ whole genome shotgun (WGS) entry which is preliminary data.</text>
</comment>
<dbReference type="RefSeq" id="WP_198825405.1">
    <property type="nucleotide sequence ID" value="NZ_JAEILT010000026.1"/>
</dbReference>
<organism evidence="2 3">
    <name type="scientific">Paraglaciecola chathamensis</name>
    <dbReference type="NCBI Taxonomy" id="368405"/>
    <lineage>
        <taxon>Bacteria</taxon>
        <taxon>Pseudomonadati</taxon>
        <taxon>Pseudomonadota</taxon>
        <taxon>Gammaproteobacteria</taxon>
        <taxon>Alteromonadales</taxon>
        <taxon>Alteromonadaceae</taxon>
        <taxon>Paraglaciecola</taxon>
    </lineage>
</organism>
<reference evidence="2 3" key="1">
    <citation type="submission" date="2020-12" db="EMBL/GenBank/DDBJ databases">
        <title>Draft genome sequences of nine environmental bacterial isolates colonizing plastic.</title>
        <authorList>
            <person name="Borre I."/>
            <person name="Sonnenschein E.C."/>
        </authorList>
    </citation>
    <scope>NUCLEOTIDE SEQUENCE [LARGE SCALE GENOMIC DNA]</scope>
    <source>
        <strain evidence="2 3">IB30</strain>
    </source>
</reference>
<feature type="transmembrane region" description="Helical" evidence="1">
    <location>
        <begin position="38"/>
        <end position="63"/>
    </location>
</feature>
<dbReference type="EMBL" id="JAEILT010000026">
    <property type="protein sequence ID" value="MBJ2137932.1"/>
    <property type="molecule type" value="Genomic_DNA"/>
</dbReference>
<keyword evidence="1" id="KW-0472">Membrane</keyword>
<protein>
    <submittedName>
        <fullName evidence="2">Uncharacterized protein</fullName>
    </submittedName>
</protein>
<evidence type="ECO:0000313" key="3">
    <source>
        <dbReference type="Proteomes" id="UP000649232"/>
    </source>
</evidence>
<accession>A0ABS0WHI3</accession>
<proteinExistence type="predicted"/>
<sequence>MYIECQSCGYREKTNIDFFVKVIGGSLPIGGYWAWTTYLFAGTGFAMAIVVAIIGGGVGILLYKEEILSWILDKQYGCDKCSQINWEIVKGGEDASQRQIIKQLADDSKTTPLQLNKERNLMLSLKKREITFGELKPERNEESLKNIKSSLKDLNIQAELFYQAQEKLKSFTNLPELRGLEIVPTYEQYSARTKSARIVLHLFVLVIGHKHLCHDLSLLQGSPNMAHYLMLRNLVENNKDVLARIREIGMKSATALVTRYIGFEDRIAKEVFADKKNYKISASEKLLSEHGIEYADALEGWYVVDKHGELIYLPTSKDVYFYVLIFISATTVCS</sequence>